<keyword evidence="7 18" id="KW-0863">Zinc-finger</keyword>
<evidence type="ECO:0000256" key="17">
    <source>
        <dbReference type="ARBA" id="ARBA00023309"/>
    </source>
</evidence>
<dbReference type="GO" id="GO:0006351">
    <property type="term" value="P:DNA-templated transcription"/>
    <property type="evidence" value="ECO:0007669"/>
    <property type="project" value="UniProtKB-UniRule"/>
</dbReference>
<gene>
    <name evidence="18" type="primary">E7</name>
</gene>
<keyword evidence="17 18" id="KW-1078">G1/S host cell cycle checkpoint dysregulation by virus</keyword>
<evidence type="ECO:0000313" key="20">
    <source>
        <dbReference type="EMBL" id="ASH99063.1"/>
    </source>
</evidence>
<evidence type="ECO:0000256" key="9">
    <source>
        <dbReference type="ARBA" id="ARBA00022833"/>
    </source>
</evidence>
<keyword evidence="1 18" id="KW-1121">Modulation of host cell cycle by virus</keyword>
<dbReference type="GO" id="GO:0003700">
    <property type="term" value="F:DNA-binding transcription factor activity"/>
    <property type="evidence" value="ECO:0007669"/>
    <property type="project" value="UniProtKB-UniRule"/>
</dbReference>
<feature type="short sequence motif" description="Nuclear export signal" evidence="18">
    <location>
        <begin position="64"/>
        <end position="72"/>
    </location>
</feature>
<evidence type="ECO:0000256" key="18">
    <source>
        <dbReference type="HAMAP-Rule" id="MF_04004"/>
    </source>
</evidence>
<dbReference type="Gene3D" id="3.30.160.330">
    <property type="match status" value="1"/>
</dbReference>
<evidence type="ECO:0000256" key="19">
    <source>
        <dbReference type="PIRNR" id="PIRNR003407"/>
    </source>
</evidence>
<protein>
    <recommendedName>
        <fullName evidence="18 19">Protein E7</fullName>
    </recommendedName>
</protein>
<evidence type="ECO:0000256" key="3">
    <source>
        <dbReference type="ARBA" id="ARBA00022562"/>
    </source>
</evidence>
<dbReference type="GO" id="GO:0008270">
    <property type="term" value="F:zinc ion binding"/>
    <property type="evidence" value="ECO:0007669"/>
    <property type="project" value="UniProtKB-KW"/>
</dbReference>
<accession>A0A220IGE6</accession>
<dbReference type="HAMAP" id="MF_04004">
    <property type="entry name" value="PPV_E7"/>
    <property type="match status" value="1"/>
</dbReference>
<dbReference type="GO" id="GO:0039502">
    <property type="term" value="P:symbiont-mediated suppression of host type I interferon-mediated signaling pathway"/>
    <property type="evidence" value="ECO:0007669"/>
    <property type="project" value="UniProtKB-UniRule"/>
</dbReference>
<dbReference type="GO" id="GO:0030430">
    <property type="term" value="C:host cell cytoplasm"/>
    <property type="evidence" value="ECO:0007669"/>
    <property type="project" value="UniProtKB-SubCell"/>
</dbReference>
<evidence type="ECO:0000256" key="12">
    <source>
        <dbReference type="ARBA" id="ARBA00023159"/>
    </source>
</evidence>
<evidence type="ECO:0000256" key="16">
    <source>
        <dbReference type="ARBA" id="ARBA00023280"/>
    </source>
</evidence>
<evidence type="ECO:0000256" key="6">
    <source>
        <dbReference type="ARBA" id="ARBA00022723"/>
    </source>
</evidence>
<evidence type="ECO:0000256" key="10">
    <source>
        <dbReference type="ARBA" id="ARBA00023015"/>
    </source>
</evidence>
<reference evidence="20" key="1">
    <citation type="journal article" date="2017" name="Microbiome">
        <title>Virome comparisons in wild-diseased and healthy captive giant pandas.</title>
        <authorList>
            <person name="Zhang W."/>
            <person name="Yang S."/>
            <person name="Shan T."/>
            <person name="Hou R."/>
            <person name="Liu Z."/>
            <person name="Li W."/>
            <person name="Guo L."/>
            <person name="Wang Y."/>
            <person name="Chen P."/>
            <person name="Wang X."/>
            <person name="Feng F."/>
            <person name="Wang H."/>
            <person name="Chen C."/>
            <person name="Shen Q."/>
            <person name="Zhou C."/>
            <person name="Hua X."/>
            <person name="Cui L."/>
            <person name="Deng X."/>
            <person name="Zhang Z."/>
            <person name="Qi D."/>
            <person name="Delwart E."/>
        </authorList>
    </citation>
    <scope>NUCLEOTIDE SEQUENCE [LARGE SCALE GENOMIC DNA]</scope>
    <source>
        <strain evidence="20">Gpam003</strain>
    </source>
</reference>
<dbReference type="GO" id="GO:0003677">
    <property type="term" value="F:DNA binding"/>
    <property type="evidence" value="ECO:0007669"/>
    <property type="project" value="UniProtKB-UniRule"/>
</dbReference>
<keyword evidence="5 18" id="KW-1090">Inhibition of host innate immune response by virus</keyword>
<name>A0A220IGE6_9PAPI</name>
<evidence type="ECO:0000256" key="8">
    <source>
        <dbReference type="ARBA" id="ARBA00022830"/>
    </source>
</evidence>
<proteinExistence type="inferred from homology"/>
<keyword evidence="8 18" id="KW-1114">Inhibition of host interferon signaling pathway by virus</keyword>
<dbReference type="GO" id="GO:0039645">
    <property type="term" value="P:symbiont-mediated perturbation of host cell cycle G1/S transition checkpoint"/>
    <property type="evidence" value="ECO:0007669"/>
    <property type="project" value="UniProtKB-UniRule"/>
</dbReference>
<feature type="short sequence motif" description="LXCXE motif; interaction with host RB1 and TMEM173/STING" evidence="18">
    <location>
        <begin position="23"/>
        <end position="27"/>
    </location>
</feature>
<comment type="subunit">
    <text evidence="18">Homodimer. Homooligomer. Interacts with host RB1; this interaction induces dissociation of RB1-E2F1 complex thereby disrupting RB1 activity. Interacts with host EP300; this interaction represses EP300 transcriptional activity. Interacts with protein E2; this interaction inhibits E7 oncogenic activity. Interacts with host TMEM173/STING; this interaction impairs the ability of TMEM173/STING to sense cytosolic DNA and promote the production of type I interferon (IFN-alpha and IFN-beta).</text>
</comment>
<evidence type="ECO:0000256" key="11">
    <source>
        <dbReference type="ARBA" id="ARBA00023125"/>
    </source>
</evidence>
<dbReference type="InterPro" id="IPR000148">
    <property type="entry name" value="Papilloma_E7"/>
</dbReference>
<dbReference type="Proteomes" id="UP000246535">
    <property type="component" value="Segment"/>
</dbReference>
<comment type="similarity">
    <text evidence="18 19">Belongs to the papillomaviridae E7 protein family.</text>
</comment>
<comment type="function">
    <text evidence="19">E7 protein has both transforming and trans-activating activities.</text>
</comment>
<dbReference type="PIRSF" id="PIRSF003407">
    <property type="entry name" value="Papvi_E7"/>
    <property type="match status" value="1"/>
</dbReference>
<keyword evidence="10 18" id="KW-0805">Transcription regulation</keyword>
<dbReference type="SUPFAM" id="SSF161234">
    <property type="entry name" value="E7 C-terminal domain-like"/>
    <property type="match status" value="1"/>
</dbReference>
<feature type="zinc finger region" evidence="18">
    <location>
        <begin position="46"/>
        <end position="82"/>
    </location>
</feature>
<keyword evidence="16 18" id="KW-0899">Viral immunoevasion</keyword>
<comment type="caution">
    <text evidence="18">Lacks conserved residue(s) required for the propagation of feature annotation.</text>
</comment>
<comment type="PTM">
    <text evidence="18">Highly phosphorylated.</text>
</comment>
<dbReference type="GO" id="GO:0052170">
    <property type="term" value="P:symbiont-mediated suppression of host innate immune response"/>
    <property type="evidence" value="ECO:0007669"/>
    <property type="project" value="UniProtKB-KW"/>
</dbReference>
<dbReference type="GO" id="GO:0042025">
    <property type="term" value="C:host cell nucleus"/>
    <property type="evidence" value="ECO:0007669"/>
    <property type="project" value="UniProtKB-SubCell"/>
</dbReference>
<evidence type="ECO:0000256" key="5">
    <source>
        <dbReference type="ARBA" id="ARBA00022632"/>
    </source>
</evidence>
<evidence type="ECO:0000256" key="13">
    <source>
        <dbReference type="ARBA" id="ARBA00023163"/>
    </source>
</evidence>
<dbReference type="Pfam" id="PF00527">
    <property type="entry name" value="E7"/>
    <property type="match status" value="1"/>
</dbReference>
<keyword evidence="9 18" id="KW-0862">Zinc</keyword>
<dbReference type="GO" id="GO:0019904">
    <property type="term" value="F:protein domain specific binding"/>
    <property type="evidence" value="ECO:0007669"/>
    <property type="project" value="UniProtKB-UniRule"/>
</dbReference>
<organism evidence="20">
    <name type="scientific">Ailuropoda melanoleuca papillomavirus 4</name>
    <dbReference type="NCBI Taxonomy" id="2016453"/>
    <lineage>
        <taxon>Viruses</taxon>
        <taxon>Monodnaviria</taxon>
        <taxon>Shotokuvirae</taxon>
        <taxon>Cossaviricota</taxon>
        <taxon>Papovaviricetes</taxon>
        <taxon>Zurhausenvirales</taxon>
        <taxon>Papillomaviridae</taxon>
        <taxon>Firstpapillomavirinae</taxon>
        <taxon>Dyonupapillomavirus</taxon>
        <taxon>Dyonupapillomavirus 1</taxon>
    </lineage>
</organism>
<keyword evidence="12 18" id="KW-0010">Activator</keyword>
<keyword evidence="15" id="KW-0922">Interferon antiviral system evasion</keyword>
<comment type="subcellular location">
    <subcellularLocation>
        <location evidence="18">Host cytoplasm</location>
    </subcellularLocation>
    <subcellularLocation>
        <location evidence="18">Host nucleus</location>
    </subcellularLocation>
    <text evidence="18">Predominantly found in the host nucleus.</text>
</comment>
<keyword evidence="4 18" id="KW-0945">Host-virus interaction</keyword>
<evidence type="ECO:0000256" key="14">
    <source>
        <dbReference type="ARBA" id="ARBA00023200"/>
    </source>
</evidence>
<evidence type="ECO:0000256" key="15">
    <source>
        <dbReference type="ARBA" id="ARBA00023258"/>
    </source>
</evidence>
<evidence type="ECO:0000256" key="1">
    <source>
        <dbReference type="ARBA" id="ARBA00022504"/>
    </source>
</evidence>
<sequence length="92" mass="10382">MIGKEASLKDIVLEEQPNPVDDLWCDEELPPEEAEPLAPYRVQAPCGHCDRCLQIVVFGTRTSIRALQVLLQDDLAICCRDCAYSRRYHHGG</sequence>
<keyword evidence="13 18" id="KW-0804">Transcription</keyword>
<dbReference type="EMBL" id="MF327537">
    <property type="protein sequence ID" value="ASH99063.1"/>
    <property type="molecule type" value="Genomic_DNA"/>
</dbReference>
<keyword evidence="6 18" id="KW-0479">Metal-binding</keyword>
<keyword evidence="2 18" id="KW-0244">Early protein</keyword>
<comment type="function">
    <text evidence="18">Plays a role in viral genome replication by driving entry of quiescent cells into the cell cycle. Stimulation of progression from G1 to S phase allows the virus to efficiently use the cellular DNA replicating machinery to achieve viral genome replication. E7 protein has both transforming and trans-activating activities. Induces the disassembly of the E2F1 transcription factor from RB1, with subsequent transcriptional activation of E2F1-regulated S-phase genes. Interferes with host histone deacetylation mediated by HDAC1 and HDAC2, leading to transcription activation. Plays also a role in the inhibition of both antiviral and antiproliferative functions of host interferon alpha. Interaction with host TMEM173/STING impairs the ability of TMEM173/STING to sense cytosolic DNA and promote the production of type I interferon (IFN-alpha and IFN-beta).</text>
</comment>
<evidence type="ECO:0000256" key="7">
    <source>
        <dbReference type="ARBA" id="ARBA00022771"/>
    </source>
</evidence>
<evidence type="ECO:0000256" key="2">
    <source>
        <dbReference type="ARBA" id="ARBA00022518"/>
    </source>
</evidence>
<evidence type="ECO:0000256" key="4">
    <source>
        <dbReference type="ARBA" id="ARBA00022581"/>
    </source>
</evidence>
<keyword evidence="3 18" id="KW-1048">Host nucleus</keyword>
<keyword evidence="14 18" id="KW-1035">Host cytoplasm</keyword>
<comment type="domain">
    <text evidence="18">The E7 terminal domain is an intrinsically disordered domain, whose flexibility and conformational transitions confer target adaptability to the oncoprotein. It allows adaptation to a variety of protein targets and exposes the PEST degradation sequence that regulates its turnover in the cell.</text>
</comment>
<keyword evidence="11 18" id="KW-0238">DNA-binding</keyword>